<accession>A0A398CAD5</accession>
<evidence type="ECO:0000313" key="8">
    <source>
        <dbReference type="EMBL" id="RID97300.1"/>
    </source>
</evidence>
<gene>
    <name evidence="6" type="primary">fliA</name>
    <name evidence="8" type="ORF">D3F03_15065</name>
</gene>
<dbReference type="InterPro" id="IPR007630">
    <property type="entry name" value="RNA_pol_sigma70_r4"/>
</dbReference>
<keyword evidence="4 6" id="KW-0238">DNA-binding</keyword>
<dbReference type="PROSITE" id="PS00716">
    <property type="entry name" value="SIGMA70_2"/>
    <property type="match status" value="1"/>
</dbReference>
<evidence type="ECO:0000256" key="4">
    <source>
        <dbReference type="ARBA" id="ARBA00023125"/>
    </source>
</evidence>
<dbReference type="InterPro" id="IPR028617">
    <property type="entry name" value="Sigma70_FliA"/>
</dbReference>
<comment type="caution">
    <text evidence="6">Lacks conserved residue(s) required for the propagation of feature annotation.</text>
</comment>
<feature type="DNA-binding region" description="H-T-H motif" evidence="6">
    <location>
        <begin position="240"/>
        <end position="259"/>
    </location>
</feature>
<evidence type="ECO:0000256" key="5">
    <source>
        <dbReference type="ARBA" id="ARBA00023163"/>
    </source>
</evidence>
<dbReference type="InterPro" id="IPR000943">
    <property type="entry name" value="RNA_pol_sigma70"/>
</dbReference>
<dbReference type="Proteomes" id="UP000266302">
    <property type="component" value="Unassembled WGS sequence"/>
</dbReference>
<dbReference type="GO" id="GO:0005737">
    <property type="term" value="C:cytoplasm"/>
    <property type="evidence" value="ECO:0007669"/>
    <property type="project" value="UniProtKB-SubCell"/>
</dbReference>
<evidence type="ECO:0000259" key="7">
    <source>
        <dbReference type="PROSITE" id="PS00716"/>
    </source>
</evidence>
<feature type="short sequence motif" description="Interaction with polymerase core subunit RpoC" evidence="6">
    <location>
        <begin position="72"/>
        <end position="75"/>
    </location>
</feature>
<dbReference type="PANTHER" id="PTHR30385">
    <property type="entry name" value="SIGMA FACTOR F FLAGELLAR"/>
    <property type="match status" value="1"/>
</dbReference>
<keyword evidence="1 6" id="KW-0963">Cytoplasm</keyword>
<proteinExistence type="inferred from homology"/>
<comment type="caution">
    <text evidence="8">The sequence shown here is derived from an EMBL/GenBank/DDBJ whole genome shotgun (WGS) entry which is preliminary data.</text>
</comment>
<dbReference type="OrthoDB" id="9799825at2"/>
<dbReference type="PIRSF" id="PIRSF000770">
    <property type="entry name" value="RNA_pol_sigma-SigE/K"/>
    <property type="match status" value="1"/>
</dbReference>
<evidence type="ECO:0000256" key="2">
    <source>
        <dbReference type="ARBA" id="ARBA00023015"/>
    </source>
</evidence>
<dbReference type="GO" id="GO:0016987">
    <property type="term" value="F:sigma factor activity"/>
    <property type="evidence" value="ECO:0007669"/>
    <property type="project" value="UniProtKB-UniRule"/>
</dbReference>
<dbReference type="HAMAP" id="MF_00962">
    <property type="entry name" value="Sigma70_FliA"/>
    <property type="match status" value="1"/>
</dbReference>
<keyword evidence="2 6" id="KW-0805">Transcription regulation</keyword>
<keyword evidence="3 6" id="KW-0731">Sigma factor</keyword>
<dbReference type="EMBL" id="QXJC01000008">
    <property type="protein sequence ID" value="RID97300.1"/>
    <property type="molecule type" value="Genomic_DNA"/>
</dbReference>
<dbReference type="GO" id="GO:0006352">
    <property type="term" value="P:DNA-templated transcription initiation"/>
    <property type="evidence" value="ECO:0007669"/>
    <property type="project" value="UniProtKB-UniRule"/>
</dbReference>
<comment type="similarity">
    <text evidence="6">Belongs to the sigma-70 factor family. FliA subfamily.</text>
</comment>
<dbReference type="Gene3D" id="1.10.1740.10">
    <property type="match status" value="1"/>
</dbReference>
<name>A0A398CAD5_9BURK</name>
<comment type="subcellular location">
    <subcellularLocation>
        <location evidence="6">Cytoplasm</location>
    </subcellularLocation>
</comment>
<dbReference type="InterPro" id="IPR012845">
    <property type="entry name" value="RNA_pol_sigma_FliA_WhiG"/>
</dbReference>
<dbReference type="NCBIfam" id="NF005413">
    <property type="entry name" value="PRK06986.1"/>
    <property type="match status" value="1"/>
</dbReference>
<protein>
    <recommendedName>
        <fullName evidence="6">RNA polymerase sigma factor FliA</fullName>
    </recommendedName>
    <alternativeName>
        <fullName evidence="6">RNA polymerase sigma factor for flagellar operon</fullName>
    </alternativeName>
    <alternativeName>
        <fullName evidence="6">Sigma F</fullName>
    </alternativeName>
    <alternativeName>
        <fullName evidence="6">Sigma-28</fullName>
    </alternativeName>
</protein>
<dbReference type="InterPro" id="IPR014284">
    <property type="entry name" value="RNA_pol_sigma-70_dom"/>
</dbReference>
<keyword evidence="5 6" id="KW-0804">Transcription</keyword>
<dbReference type="AlphaFoldDB" id="A0A398CAD5"/>
<dbReference type="Pfam" id="PF04539">
    <property type="entry name" value="Sigma70_r3"/>
    <property type="match status" value="1"/>
</dbReference>
<dbReference type="PRINTS" id="PR00046">
    <property type="entry name" value="SIGMA70FCT"/>
</dbReference>
<dbReference type="Gene3D" id="1.20.140.160">
    <property type="match status" value="1"/>
</dbReference>
<dbReference type="SUPFAM" id="SSF88946">
    <property type="entry name" value="Sigma2 domain of RNA polymerase sigma factors"/>
    <property type="match status" value="1"/>
</dbReference>
<reference evidence="8 9" key="1">
    <citation type="submission" date="2018-09" db="EMBL/GenBank/DDBJ databases">
        <title>Draft genome of Simplicispira sp. NY-02.</title>
        <authorList>
            <person name="Im W.T."/>
        </authorList>
    </citation>
    <scope>NUCLEOTIDE SEQUENCE [LARGE SCALE GENOMIC DNA]</scope>
    <source>
        <strain evidence="8 9">NY-02</strain>
    </source>
</reference>
<dbReference type="InterPro" id="IPR007624">
    <property type="entry name" value="RNA_pol_sigma70_r3"/>
</dbReference>
<comment type="function">
    <text evidence="6">Sigma factors are initiation factors that promote the attachment of RNA polymerase to specific initiation sites and are then released. This sigma factor controls the expression of flagella-related genes.</text>
</comment>
<feature type="region of interest" description="Sigma-70 factor domain-4" evidence="6">
    <location>
        <begin position="218"/>
        <end position="266"/>
    </location>
</feature>
<evidence type="ECO:0000256" key="3">
    <source>
        <dbReference type="ARBA" id="ARBA00023082"/>
    </source>
</evidence>
<evidence type="ECO:0000256" key="6">
    <source>
        <dbReference type="HAMAP-Rule" id="MF_00962"/>
    </source>
</evidence>
<dbReference type="PANTHER" id="PTHR30385:SF7">
    <property type="entry name" value="RNA POLYMERASE SIGMA FACTOR FLIA"/>
    <property type="match status" value="1"/>
</dbReference>
<sequence length="272" mass="30789">MPKPSPLRGCTLRYHLAVTPSAPRTLQRATDVTYTAKGQLDRDALIRQHVPLVRRLAHHMIAKLPANVEIDDLIQVGMIGLSEALMRFEATQGVQFETFATQRIRGAMLDELRETDWMSRSSRKSQKDIEKAVQRLEQKLGRSPLESEIAADLDMSLADYQSLLGKVRGTQLVYLEDMTRGDGDDGEGFLERHETADAQVDPMAMLRDQRLRSALVAAIEALPEREQYIMGMYYEQDMNLKEIAAVLGVTESRVCQLHSQSIARLRARMRSH</sequence>
<keyword evidence="9" id="KW-1185">Reference proteome</keyword>
<dbReference type="InterPro" id="IPR013324">
    <property type="entry name" value="RNA_pol_sigma_r3/r4-like"/>
</dbReference>
<dbReference type="Pfam" id="PF04542">
    <property type="entry name" value="Sigma70_r2"/>
    <property type="match status" value="1"/>
</dbReference>
<feature type="region of interest" description="Sigma-70 factor domain-2" evidence="6">
    <location>
        <begin position="45"/>
        <end position="117"/>
    </location>
</feature>
<dbReference type="GO" id="GO:0003677">
    <property type="term" value="F:DNA binding"/>
    <property type="evidence" value="ECO:0007669"/>
    <property type="project" value="UniProtKB-UniRule"/>
</dbReference>
<evidence type="ECO:0000313" key="9">
    <source>
        <dbReference type="Proteomes" id="UP000266302"/>
    </source>
</evidence>
<feature type="domain" description="RNA polymerase sigma-70" evidence="7">
    <location>
        <begin position="239"/>
        <end position="265"/>
    </location>
</feature>
<dbReference type="SUPFAM" id="SSF88659">
    <property type="entry name" value="Sigma3 and sigma4 domains of RNA polymerase sigma factors"/>
    <property type="match status" value="2"/>
</dbReference>
<dbReference type="GO" id="GO:0003899">
    <property type="term" value="F:DNA-directed RNA polymerase activity"/>
    <property type="evidence" value="ECO:0007669"/>
    <property type="project" value="InterPro"/>
</dbReference>
<dbReference type="InterPro" id="IPR013325">
    <property type="entry name" value="RNA_pol_sigma_r2"/>
</dbReference>
<dbReference type="Pfam" id="PF04545">
    <property type="entry name" value="Sigma70_r4"/>
    <property type="match status" value="1"/>
</dbReference>
<dbReference type="CDD" id="cd06171">
    <property type="entry name" value="Sigma70_r4"/>
    <property type="match status" value="1"/>
</dbReference>
<evidence type="ECO:0000256" key="1">
    <source>
        <dbReference type="ARBA" id="ARBA00022490"/>
    </source>
</evidence>
<organism evidence="8 9">
    <name type="scientific">Simplicispira hankyongi</name>
    <dbReference type="NCBI Taxonomy" id="2315688"/>
    <lineage>
        <taxon>Bacteria</taxon>
        <taxon>Pseudomonadati</taxon>
        <taxon>Pseudomonadota</taxon>
        <taxon>Betaproteobacteria</taxon>
        <taxon>Burkholderiales</taxon>
        <taxon>Comamonadaceae</taxon>
        <taxon>Simplicispira</taxon>
    </lineage>
</organism>
<dbReference type="InterPro" id="IPR007627">
    <property type="entry name" value="RNA_pol_sigma70_r2"/>
</dbReference>
<dbReference type="NCBIfam" id="TIGR02479">
    <property type="entry name" value="FliA_WhiG"/>
    <property type="match status" value="1"/>
</dbReference>
<dbReference type="NCBIfam" id="TIGR02937">
    <property type="entry name" value="sigma70-ECF"/>
    <property type="match status" value="1"/>
</dbReference>